<dbReference type="EMBL" id="JBBNAF010000003">
    <property type="protein sequence ID" value="KAK9160053.1"/>
    <property type="molecule type" value="Genomic_DNA"/>
</dbReference>
<dbReference type="PROSITE" id="PS51375">
    <property type="entry name" value="PPR"/>
    <property type="match status" value="2"/>
</dbReference>
<evidence type="ECO:0000256" key="1">
    <source>
        <dbReference type="ARBA" id="ARBA00022737"/>
    </source>
</evidence>
<accession>A0AAP0KXZ0</accession>
<reference evidence="3 4" key="1">
    <citation type="submission" date="2024-01" db="EMBL/GenBank/DDBJ databases">
        <title>Genome assemblies of Stephania.</title>
        <authorList>
            <person name="Yang L."/>
        </authorList>
    </citation>
    <scope>NUCLEOTIDE SEQUENCE [LARGE SCALE GENOMIC DNA]</scope>
    <source>
        <strain evidence="3">YNDBR</strain>
        <tissue evidence="3">Leaf</tissue>
    </source>
</reference>
<dbReference type="Pfam" id="PF13041">
    <property type="entry name" value="PPR_2"/>
    <property type="match status" value="1"/>
</dbReference>
<dbReference type="InterPro" id="IPR011990">
    <property type="entry name" value="TPR-like_helical_dom_sf"/>
</dbReference>
<dbReference type="NCBIfam" id="TIGR00756">
    <property type="entry name" value="PPR"/>
    <property type="match status" value="2"/>
</dbReference>
<evidence type="ECO:0000256" key="2">
    <source>
        <dbReference type="PROSITE-ProRule" id="PRU00708"/>
    </source>
</evidence>
<dbReference type="GO" id="GO:0003729">
    <property type="term" value="F:mRNA binding"/>
    <property type="evidence" value="ECO:0007669"/>
    <property type="project" value="TreeGrafter"/>
</dbReference>
<dbReference type="Gene3D" id="1.25.40.10">
    <property type="entry name" value="Tetratricopeptide repeat domain"/>
    <property type="match status" value="1"/>
</dbReference>
<evidence type="ECO:0000313" key="3">
    <source>
        <dbReference type="EMBL" id="KAK9160053.1"/>
    </source>
</evidence>
<feature type="repeat" description="PPR" evidence="2">
    <location>
        <begin position="212"/>
        <end position="246"/>
    </location>
</feature>
<dbReference type="InterPro" id="IPR002885">
    <property type="entry name" value="PPR_rpt"/>
</dbReference>
<dbReference type="AlphaFoldDB" id="A0AAP0KXZ0"/>
<sequence>MGAPFPVGVFSFLRFILRKGFRQTNEPVGSRLTAMDQCNWIPITPQLQVYFETTKEFPEEATGHITVWELTRYLLQSFGQFFFEIYHGIRVWFLVLGRSTFESSSNQSSSTLATDVKFEVQSILARKARAHVFIQNSDFDSPRTEKSQTGFPIFHQGNAEAAVLLLGFTQLDDRCGLRDEEIWDPHCSPDLQCVEKAVDSFGQTKDFNSCPNTFTYNTMLHLLVQKQVYVLALAVYNQMMKSDCRLNRATYGILIDGLCKAGTIEDSIKLFDEMTHRGISPDIMIYTVIVSGLRQEQRTGDAKRLLLDTTK</sequence>
<keyword evidence="4" id="KW-1185">Reference proteome</keyword>
<dbReference type="InterPro" id="IPR051240">
    <property type="entry name" value="Mito_RNA-Proc/Resp"/>
</dbReference>
<organism evidence="3 4">
    <name type="scientific">Stephania yunnanensis</name>
    <dbReference type="NCBI Taxonomy" id="152371"/>
    <lineage>
        <taxon>Eukaryota</taxon>
        <taxon>Viridiplantae</taxon>
        <taxon>Streptophyta</taxon>
        <taxon>Embryophyta</taxon>
        <taxon>Tracheophyta</taxon>
        <taxon>Spermatophyta</taxon>
        <taxon>Magnoliopsida</taxon>
        <taxon>Ranunculales</taxon>
        <taxon>Menispermaceae</taxon>
        <taxon>Menispermoideae</taxon>
        <taxon>Cissampelideae</taxon>
        <taxon>Stephania</taxon>
    </lineage>
</organism>
<evidence type="ECO:0000313" key="4">
    <source>
        <dbReference type="Proteomes" id="UP001420932"/>
    </source>
</evidence>
<keyword evidence="1" id="KW-0677">Repeat</keyword>
<name>A0AAP0KXZ0_9MAGN</name>
<dbReference type="PANTHER" id="PTHR47933">
    <property type="entry name" value="PENTATRICOPEPTIDE REPEAT-CONTAINING PROTEIN 1, MITOCHONDRIAL"/>
    <property type="match status" value="1"/>
</dbReference>
<gene>
    <name evidence="3" type="ORF">Syun_006394</name>
</gene>
<dbReference type="PANTHER" id="PTHR47933:SF11">
    <property type="entry name" value="PENTATRICOPEPTIDE REPEAT-CONTAINING PROTEIN 2"/>
    <property type="match status" value="1"/>
</dbReference>
<feature type="repeat" description="PPR" evidence="2">
    <location>
        <begin position="247"/>
        <end position="281"/>
    </location>
</feature>
<protein>
    <recommendedName>
        <fullName evidence="5">Pentatricopeptide repeat-containing protein</fullName>
    </recommendedName>
</protein>
<proteinExistence type="predicted"/>
<evidence type="ECO:0008006" key="5">
    <source>
        <dbReference type="Google" id="ProtNLM"/>
    </source>
</evidence>
<comment type="caution">
    <text evidence="3">The sequence shown here is derived from an EMBL/GenBank/DDBJ whole genome shotgun (WGS) entry which is preliminary data.</text>
</comment>
<dbReference type="Proteomes" id="UP001420932">
    <property type="component" value="Unassembled WGS sequence"/>
</dbReference>